<reference evidence="1 2" key="1">
    <citation type="journal article" date="2013" name="Nat. Genet.">
        <title>The genome of the hydatid tapeworm Echinococcus granulosus.</title>
        <authorList>
            <person name="Zheng H."/>
            <person name="Zhang W."/>
            <person name="Zhang L."/>
            <person name="Zhang Z."/>
            <person name="Li J."/>
            <person name="Lu G."/>
            <person name="Zhu Y."/>
            <person name="Wang Y."/>
            <person name="Huang Y."/>
            <person name="Liu J."/>
            <person name="Kang H."/>
            <person name="Chen J."/>
            <person name="Wang L."/>
            <person name="Chen A."/>
            <person name="Yu S."/>
            <person name="Gao Z."/>
            <person name="Jin L."/>
            <person name="Gu W."/>
            <person name="Wang Z."/>
            <person name="Zhao L."/>
            <person name="Shi B."/>
            <person name="Wen H."/>
            <person name="Lin R."/>
            <person name="Jones M.K."/>
            <person name="Brejova B."/>
            <person name="Vinar T."/>
            <person name="Zhao G."/>
            <person name="McManus D.P."/>
            <person name="Chen Z."/>
            <person name="Zhou Y."/>
            <person name="Wang S."/>
        </authorList>
    </citation>
    <scope>NUCLEOTIDE SEQUENCE [LARGE SCALE GENOMIC DNA]</scope>
</reference>
<dbReference type="AlphaFoldDB" id="W6UR58"/>
<evidence type="ECO:0000313" key="2">
    <source>
        <dbReference type="Proteomes" id="UP000019149"/>
    </source>
</evidence>
<dbReference type="GeneID" id="36336464"/>
<dbReference type="CTD" id="36336464"/>
<name>W6UR58_ECHGR</name>
<keyword evidence="2" id="KW-1185">Reference proteome</keyword>
<evidence type="ECO:0000313" key="1">
    <source>
        <dbReference type="EMBL" id="EUB64205.1"/>
    </source>
</evidence>
<accession>W6UR58</accession>
<dbReference type="KEGG" id="egl:EGR_00749"/>
<gene>
    <name evidence="1" type="ORF">EGR_00749</name>
</gene>
<dbReference type="Proteomes" id="UP000019149">
    <property type="component" value="Unassembled WGS sequence"/>
</dbReference>
<sequence>MPGIFITFKAKQIPSKCASKVRSFQSDSVIERRLVFLIVQGYAVLRSFLFIKENIAITDSWINIEAFLINFEVAIIIKCFPLLIYQKSTPG</sequence>
<organism evidence="1 2">
    <name type="scientific">Echinococcus granulosus</name>
    <name type="common">Hydatid tapeworm</name>
    <dbReference type="NCBI Taxonomy" id="6210"/>
    <lineage>
        <taxon>Eukaryota</taxon>
        <taxon>Metazoa</taxon>
        <taxon>Spiralia</taxon>
        <taxon>Lophotrochozoa</taxon>
        <taxon>Platyhelminthes</taxon>
        <taxon>Cestoda</taxon>
        <taxon>Eucestoda</taxon>
        <taxon>Cyclophyllidea</taxon>
        <taxon>Taeniidae</taxon>
        <taxon>Echinococcus</taxon>
        <taxon>Echinococcus granulosus group</taxon>
    </lineage>
</organism>
<dbReference type="EMBL" id="APAU02000003">
    <property type="protein sequence ID" value="EUB64205.1"/>
    <property type="molecule type" value="Genomic_DNA"/>
</dbReference>
<comment type="caution">
    <text evidence="1">The sequence shown here is derived from an EMBL/GenBank/DDBJ whole genome shotgun (WGS) entry which is preliminary data.</text>
</comment>
<proteinExistence type="predicted"/>
<dbReference type="RefSeq" id="XP_024355401.1">
    <property type="nucleotide sequence ID" value="XM_024489998.1"/>
</dbReference>
<protein>
    <submittedName>
        <fullName evidence="1">Uncharacterized protein</fullName>
    </submittedName>
</protein>